<accession>A0A2T7EEX4</accession>
<dbReference type="AlphaFoldDB" id="A0A2T7EEX4"/>
<keyword evidence="3" id="KW-1185">Reference proteome</keyword>
<organism evidence="2 3">
    <name type="scientific">Panicum hallii var. hallii</name>
    <dbReference type="NCBI Taxonomy" id="1504633"/>
    <lineage>
        <taxon>Eukaryota</taxon>
        <taxon>Viridiplantae</taxon>
        <taxon>Streptophyta</taxon>
        <taxon>Embryophyta</taxon>
        <taxon>Tracheophyta</taxon>
        <taxon>Spermatophyta</taxon>
        <taxon>Magnoliopsida</taxon>
        <taxon>Liliopsida</taxon>
        <taxon>Poales</taxon>
        <taxon>Poaceae</taxon>
        <taxon>PACMAD clade</taxon>
        <taxon>Panicoideae</taxon>
        <taxon>Panicodae</taxon>
        <taxon>Paniceae</taxon>
        <taxon>Panicinae</taxon>
        <taxon>Panicum</taxon>
        <taxon>Panicum sect. Panicum</taxon>
    </lineage>
</organism>
<proteinExistence type="predicted"/>
<evidence type="ECO:0000313" key="3">
    <source>
        <dbReference type="Proteomes" id="UP000244336"/>
    </source>
</evidence>
<dbReference type="Proteomes" id="UP000244336">
    <property type="component" value="Chromosome 3"/>
</dbReference>
<sequence length="158" mass="17447">MNGSRRLPLLLSVDPRSRRLPRLLHVDNGSRRRPRLFHVKNHLAGSLNRLLSVRKYPTMGSLVSIDGARPRLFHVENHLASGLNRLLSIRKYPTAGSLVSIDGANNGGHLSGYLVSPKQPTTQAEGSTGAPRMRGCQQSVSSSYGKRNTWSIWVIMVS</sequence>
<dbReference type="Gramene" id="PUZ66379">
    <property type="protein sequence ID" value="PUZ66379"/>
    <property type="gene ID" value="GQ55_3G302900"/>
</dbReference>
<dbReference type="EMBL" id="CM009751">
    <property type="protein sequence ID" value="PUZ66379.1"/>
    <property type="molecule type" value="Genomic_DNA"/>
</dbReference>
<protein>
    <submittedName>
        <fullName evidence="2">Uncharacterized protein</fullName>
    </submittedName>
</protein>
<evidence type="ECO:0000256" key="1">
    <source>
        <dbReference type="SAM" id="MobiDB-lite"/>
    </source>
</evidence>
<evidence type="ECO:0000313" key="2">
    <source>
        <dbReference type="EMBL" id="PUZ66379.1"/>
    </source>
</evidence>
<gene>
    <name evidence="2" type="ORF">GQ55_3G302900</name>
</gene>
<reference evidence="2 3" key="1">
    <citation type="submission" date="2018-04" db="EMBL/GenBank/DDBJ databases">
        <title>WGS assembly of Panicum hallii var. hallii HAL2.</title>
        <authorList>
            <person name="Lovell J."/>
            <person name="Jenkins J."/>
            <person name="Lowry D."/>
            <person name="Mamidi S."/>
            <person name="Sreedasyam A."/>
            <person name="Weng X."/>
            <person name="Barry K."/>
            <person name="Bonette J."/>
            <person name="Campitelli B."/>
            <person name="Daum C."/>
            <person name="Gordon S."/>
            <person name="Gould B."/>
            <person name="Lipzen A."/>
            <person name="MacQueen A."/>
            <person name="Palacio-Mejia J."/>
            <person name="Plott C."/>
            <person name="Shakirov E."/>
            <person name="Shu S."/>
            <person name="Yoshinaga Y."/>
            <person name="Zane M."/>
            <person name="Rokhsar D."/>
            <person name="Grimwood J."/>
            <person name="Schmutz J."/>
            <person name="Juenger T."/>
        </authorList>
    </citation>
    <scope>NUCLEOTIDE SEQUENCE [LARGE SCALE GENOMIC DNA]</scope>
    <source>
        <strain evidence="3">cv. HAL2</strain>
    </source>
</reference>
<name>A0A2T7EEX4_9POAL</name>
<feature type="region of interest" description="Disordered" evidence="1">
    <location>
        <begin position="117"/>
        <end position="140"/>
    </location>
</feature>